<evidence type="ECO:0000259" key="2">
    <source>
        <dbReference type="PROSITE" id="PS50021"/>
    </source>
</evidence>
<gene>
    <name evidence="3" type="ORF">POBO1169_LOCUS12297</name>
</gene>
<organism evidence="3">
    <name type="scientific">Pyramimonas obovata</name>
    <dbReference type="NCBI Taxonomy" id="1411642"/>
    <lineage>
        <taxon>Eukaryota</taxon>
        <taxon>Viridiplantae</taxon>
        <taxon>Chlorophyta</taxon>
        <taxon>Pyramimonadophyceae</taxon>
        <taxon>Pyramimonadales</taxon>
        <taxon>Pyramimonadaceae</taxon>
        <taxon>Pyramimonas</taxon>
        <taxon>Pyramimonas incertae sedis</taxon>
    </lineage>
</organism>
<feature type="region of interest" description="Disordered" evidence="1">
    <location>
        <begin position="191"/>
        <end position="320"/>
    </location>
</feature>
<dbReference type="SUPFAM" id="SSF47576">
    <property type="entry name" value="Calponin-homology domain, CH-domain"/>
    <property type="match status" value="1"/>
</dbReference>
<reference evidence="3" key="1">
    <citation type="submission" date="2021-01" db="EMBL/GenBank/DDBJ databases">
        <authorList>
            <person name="Corre E."/>
            <person name="Pelletier E."/>
            <person name="Niang G."/>
            <person name="Scheremetjew M."/>
            <person name="Finn R."/>
            <person name="Kale V."/>
            <person name="Holt S."/>
            <person name="Cochrane G."/>
            <person name="Meng A."/>
            <person name="Brown T."/>
            <person name="Cohen L."/>
        </authorList>
    </citation>
    <scope>NUCLEOTIDE SEQUENCE</scope>
    <source>
        <strain evidence="3">CCMP722</strain>
    </source>
</reference>
<feature type="compositionally biased region" description="Polar residues" evidence="1">
    <location>
        <begin position="8"/>
        <end position="33"/>
    </location>
</feature>
<accession>A0A7S0WNM2</accession>
<feature type="compositionally biased region" description="Basic and acidic residues" evidence="1">
    <location>
        <begin position="191"/>
        <end position="213"/>
    </location>
</feature>
<feature type="compositionally biased region" description="Basic and acidic residues" evidence="1">
    <location>
        <begin position="299"/>
        <end position="309"/>
    </location>
</feature>
<dbReference type="PROSITE" id="PS50021">
    <property type="entry name" value="CH"/>
    <property type="match status" value="1"/>
</dbReference>
<dbReference type="InterPro" id="IPR036872">
    <property type="entry name" value="CH_dom_sf"/>
</dbReference>
<feature type="compositionally biased region" description="Basic and acidic residues" evidence="1">
    <location>
        <begin position="220"/>
        <end position="232"/>
    </location>
</feature>
<dbReference type="EMBL" id="HBFA01024161">
    <property type="protein sequence ID" value="CAD8674547.1"/>
    <property type="molecule type" value="Transcribed_RNA"/>
</dbReference>
<dbReference type="AlphaFoldDB" id="A0A7S0WNM2"/>
<proteinExistence type="predicted"/>
<evidence type="ECO:0000256" key="1">
    <source>
        <dbReference type="SAM" id="MobiDB-lite"/>
    </source>
</evidence>
<dbReference type="InterPro" id="IPR001715">
    <property type="entry name" value="CH_dom"/>
</dbReference>
<sequence length="349" mass="39147">MAEVDNAQIESAQDHQSPPRENTTVSAETSPHTTPGARQRRTPRSSTEHFNLECLDEANALFWLNNHLADSQLSATTLKDLDDGRLLLALVDKLLGLGDTLQRKAHLTVANNKYKKIDNMSIVLDTIHSATGIPVPMSPLDLVTSLEQEEYSEILATIWQLVLQYDIEAAKDPVGWAERMRRLEQAQKEAAEEAQRRMQQVEREEREERESRRLTALQVLEERKRAEQRNSEEMPQASVAESRASLEEKLQEHAPQPTEAPQSPDTVFAQFPVHDSSAGLSVSKCEDPPSGDDSASELHTPRETARADDPDPSSSGREDRADPLEFLAWHTPPRVWANVLRELYSPLAS</sequence>
<name>A0A7S0WNM2_9CHLO</name>
<feature type="domain" description="Calponin-homology (CH)" evidence="2">
    <location>
        <begin position="54"/>
        <end position="166"/>
    </location>
</feature>
<feature type="region of interest" description="Disordered" evidence="1">
    <location>
        <begin position="1"/>
        <end position="46"/>
    </location>
</feature>
<evidence type="ECO:0000313" key="3">
    <source>
        <dbReference type="EMBL" id="CAD8674547.1"/>
    </source>
</evidence>
<protein>
    <recommendedName>
        <fullName evidence="2">Calponin-homology (CH) domain-containing protein</fullName>
    </recommendedName>
</protein>
<dbReference type="Pfam" id="PF00307">
    <property type="entry name" value="CH"/>
    <property type="match status" value="1"/>
</dbReference>
<dbReference type="Gene3D" id="1.10.418.10">
    <property type="entry name" value="Calponin-like domain"/>
    <property type="match status" value="1"/>
</dbReference>